<reference evidence="2" key="2">
    <citation type="submission" date="2025-08" db="UniProtKB">
        <authorList>
            <consortium name="Ensembl"/>
        </authorList>
    </citation>
    <scope>IDENTIFICATION</scope>
</reference>
<dbReference type="AlphaFoldDB" id="A0A669EA94"/>
<dbReference type="InParanoid" id="A0A669EA94"/>
<dbReference type="OMA" id="QTIRTHT"/>
<dbReference type="Gene3D" id="3.60.10.10">
    <property type="entry name" value="Endonuclease/exonuclease/phosphatase"/>
    <property type="match status" value="1"/>
</dbReference>
<dbReference type="Pfam" id="PF00078">
    <property type="entry name" value="RVT_1"/>
    <property type="match status" value="1"/>
</dbReference>
<dbReference type="GeneTree" id="ENSGT00940000163630"/>
<dbReference type="CDD" id="cd01650">
    <property type="entry name" value="RT_nLTR_like"/>
    <property type="match status" value="1"/>
</dbReference>
<dbReference type="InterPro" id="IPR043502">
    <property type="entry name" value="DNA/RNA_pol_sf"/>
</dbReference>
<dbReference type="SUPFAM" id="SSF56672">
    <property type="entry name" value="DNA/RNA polymerases"/>
    <property type="match status" value="1"/>
</dbReference>
<dbReference type="Proteomes" id="UP000005207">
    <property type="component" value="Linkage group LG22"/>
</dbReference>
<reference evidence="3" key="1">
    <citation type="submission" date="2012-01" db="EMBL/GenBank/DDBJ databases">
        <title>The Genome Sequence of Oreochromis niloticus (Nile Tilapia).</title>
        <authorList>
            <consortium name="Broad Institute Genome Assembly Team"/>
            <consortium name="Broad Institute Sequencing Platform"/>
            <person name="Di Palma F."/>
            <person name="Johnson J."/>
            <person name="Lander E.S."/>
            <person name="Lindblad-Toh K."/>
        </authorList>
    </citation>
    <scope>NUCLEOTIDE SEQUENCE [LARGE SCALE GENOMIC DNA]</scope>
</reference>
<dbReference type="InterPro" id="IPR000477">
    <property type="entry name" value="RT_dom"/>
</dbReference>
<dbReference type="PANTHER" id="PTHR31635:SF196">
    <property type="entry name" value="REVERSE TRANSCRIPTASE DOMAIN-CONTAINING PROTEIN-RELATED"/>
    <property type="match status" value="1"/>
</dbReference>
<evidence type="ECO:0000313" key="2">
    <source>
        <dbReference type="Ensembl" id="ENSONIP00000067877.1"/>
    </source>
</evidence>
<feature type="domain" description="Reverse transcriptase" evidence="1">
    <location>
        <begin position="518"/>
        <end position="790"/>
    </location>
</feature>
<dbReference type="PANTHER" id="PTHR31635">
    <property type="entry name" value="REVERSE TRANSCRIPTASE DOMAIN-CONTAINING PROTEIN-RELATED"/>
    <property type="match status" value="1"/>
</dbReference>
<dbReference type="GO" id="GO:0003824">
    <property type="term" value="F:catalytic activity"/>
    <property type="evidence" value="ECO:0007669"/>
    <property type="project" value="InterPro"/>
</dbReference>
<dbReference type="PROSITE" id="PS50878">
    <property type="entry name" value="RT_POL"/>
    <property type="match status" value="1"/>
</dbReference>
<dbReference type="Pfam" id="PF03372">
    <property type="entry name" value="Exo_endo_phos"/>
    <property type="match status" value="1"/>
</dbReference>
<protein>
    <recommendedName>
        <fullName evidence="1">Reverse transcriptase domain-containing protein</fullName>
    </recommendedName>
</protein>
<keyword evidence="3" id="KW-1185">Reference proteome</keyword>
<name>A0A669EA94_ORENI</name>
<accession>A0A669EA94</accession>
<proteinExistence type="predicted"/>
<sequence>MIEHASRKLQNAFMQDNGNVKNVDLTFCTWNVKGVNEPVKRGKVLSHLKSLKADIIFLQETHLKNAAHNKLRCRWIKQVYYSTFSAKTRGVAILIKKDTPFKHTSTIADKNGRYVLVTGELHATPITLLNIYGPNHDDPEFYRKVFSLIPDIPNGNLIIGGDFNLVLDPYLDKSLSKKTTSCKGSNFIKTYMSNMNICDVWRTLNPSGREYSFHSPAHNSYSRIDYFLVDGKMLSLVRNVTYHNIIISDHCPVTCSFALSNLTKAYRNWRFDPQLLNDLKFKQYISSQTSLFFDINDNAETSPDILWETFKAYIRGSIISYQASRNKNNKLEQLKLEKIIHDLDANNAKAPSLDKYNTICALKYKLNQILTSNINRTFIFVRQKYFEFGDKPHKLLARQLKKLENDRTIHKIRSRNGNLVTSHKDINDNFRQFYESLYTSHPTAGPNDMQDFLDKCDLPVLDQANRNILNAKITTEEITKSIGLLKNNKSPGPDGLGNEFYKHFKIKLGPYLSKLYNHAYKMGTLPPTLNEAIIIITVLPKKGKVLEEVGSYRPISLLNSDQKILAKILASRLNTVIDKLVHPDQTGFIPNRSSFNNLRRLFNIIYSPKVQQDLLVLSLDAEKAFDHVEWSYLFAVLEKFQLGQDFISWIKLLYKNPTARILTNQTLSTQFKLSRGTRQGCVLSPLLFALALEPLAQTIRTHTDIHGYDTAYTSNTISLYADDILLYITKPLTSLPAILSVIDKFSTFAGYKINWGKSEILPIKLEHKEWLTSLPFKITYEKITYLGITITKRYSSLMKENFLPLLEKLKNNIQYWRTLPISLIGRVNSIRMVFLPQYLYLVQNIPIFLPKSFLGWTPSLCRLYGTIKHIE</sequence>
<reference evidence="2" key="3">
    <citation type="submission" date="2025-09" db="UniProtKB">
        <authorList>
            <consortium name="Ensembl"/>
        </authorList>
    </citation>
    <scope>IDENTIFICATION</scope>
</reference>
<evidence type="ECO:0000259" key="1">
    <source>
        <dbReference type="PROSITE" id="PS50878"/>
    </source>
</evidence>
<dbReference type="InterPro" id="IPR005135">
    <property type="entry name" value="Endo/exonuclease/phosphatase"/>
</dbReference>
<dbReference type="SUPFAM" id="SSF56219">
    <property type="entry name" value="DNase I-like"/>
    <property type="match status" value="1"/>
</dbReference>
<dbReference type="InterPro" id="IPR036691">
    <property type="entry name" value="Endo/exonu/phosph_ase_sf"/>
</dbReference>
<evidence type="ECO:0000313" key="3">
    <source>
        <dbReference type="Proteomes" id="UP000005207"/>
    </source>
</evidence>
<dbReference type="Ensembl" id="ENSONIT00000072111.1">
    <property type="protein sequence ID" value="ENSONIP00000067877.1"/>
    <property type="gene ID" value="ENSONIG00000034814.1"/>
</dbReference>
<organism evidence="2 3">
    <name type="scientific">Oreochromis niloticus</name>
    <name type="common">Nile tilapia</name>
    <name type="synonym">Tilapia nilotica</name>
    <dbReference type="NCBI Taxonomy" id="8128"/>
    <lineage>
        <taxon>Eukaryota</taxon>
        <taxon>Metazoa</taxon>
        <taxon>Chordata</taxon>
        <taxon>Craniata</taxon>
        <taxon>Vertebrata</taxon>
        <taxon>Euteleostomi</taxon>
        <taxon>Actinopterygii</taxon>
        <taxon>Neopterygii</taxon>
        <taxon>Teleostei</taxon>
        <taxon>Neoteleostei</taxon>
        <taxon>Acanthomorphata</taxon>
        <taxon>Ovalentaria</taxon>
        <taxon>Cichlomorphae</taxon>
        <taxon>Cichliformes</taxon>
        <taxon>Cichlidae</taxon>
        <taxon>African cichlids</taxon>
        <taxon>Pseudocrenilabrinae</taxon>
        <taxon>Oreochromini</taxon>
        <taxon>Oreochromis</taxon>
    </lineage>
</organism>
<dbReference type="CDD" id="cd09076">
    <property type="entry name" value="L1-EN"/>
    <property type="match status" value="1"/>
</dbReference>